<sequence>MDIFTSSNTMFGTPNQYQSHSNLLSKITTECELYNSSDTNITTVKNMLCDCQKGRLDLKNSPPNKWCDLAHCFVR</sequence>
<dbReference type="EMBL" id="LT960612">
    <property type="protein sequence ID" value="SON52249.1"/>
    <property type="molecule type" value="Genomic_DNA"/>
</dbReference>
<evidence type="ECO:0000313" key="1">
    <source>
        <dbReference type="EMBL" id="SON52249.1"/>
    </source>
</evidence>
<protein>
    <submittedName>
        <fullName evidence="1">Uncharacterized protein</fullName>
    </submittedName>
</protein>
<organism evidence="1 2">
    <name type="scientific">Vibrio tapetis subsp. tapetis</name>
    <dbReference type="NCBI Taxonomy" id="1671868"/>
    <lineage>
        <taxon>Bacteria</taxon>
        <taxon>Pseudomonadati</taxon>
        <taxon>Pseudomonadota</taxon>
        <taxon>Gammaproteobacteria</taxon>
        <taxon>Vibrionales</taxon>
        <taxon>Vibrionaceae</taxon>
        <taxon>Vibrio</taxon>
    </lineage>
</organism>
<dbReference type="KEGG" id="vta:B0638"/>
<reference evidence="1 2" key="1">
    <citation type="submission" date="2017-10" db="EMBL/GenBank/DDBJ databases">
        <authorList>
            <person name="Banno H."/>
            <person name="Chua N.-H."/>
        </authorList>
    </citation>
    <scope>NUCLEOTIDE SEQUENCE [LARGE SCALE GENOMIC DNA]</scope>
    <source>
        <strain evidence="1">Vibrio tapetis CECT4600</strain>
    </source>
</reference>
<dbReference type="Proteomes" id="UP000235828">
    <property type="component" value="Chromosome B"/>
</dbReference>
<name>A0A2N8ZK10_9VIBR</name>
<evidence type="ECO:0000313" key="2">
    <source>
        <dbReference type="Proteomes" id="UP000235828"/>
    </source>
</evidence>
<dbReference type="AlphaFoldDB" id="A0A2N8ZK10"/>
<proteinExistence type="predicted"/>
<keyword evidence="2" id="KW-1185">Reference proteome</keyword>
<gene>
    <name evidence="1" type="ORF">VTAP4600_B0638</name>
</gene>
<accession>A0A2N8ZK10</accession>